<dbReference type="Pfam" id="PF12796">
    <property type="entry name" value="Ank_2"/>
    <property type="match status" value="1"/>
</dbReference>
<evidence type="ECO:0000256" key="2">
    <source>
        <dbReference type="ARBA" id="ARBA00023043"/>
    </source>
</evidence>
<evidence type="ECO:0000313" key="4">
    <source>
        <dbReference type="EMBL" id="CAG2240015.1"/>
    </source>
</evidence>
<dbReference type="EMBL" id="CAJPWZ010002544">
    <property type="protein sequence ID" value="CAG2240015.1"/>
    <property type="molecule type" value="Genomic_DNA"/>
</dbReference>
<comment type="caution">
    <text evidence="4">The sequence shown here is derived from an EMBL/GenBank/DDBJ whole genome shotgun (WGS) entry which is preliminary data.</text>
</comment>
<name>A0A8S3UBE2_MYTED</name>
<dbReference type="OrthoDB" id="194358at2759"/>
<protein>
    <submittedName>
        <fullName evidence="4">Uncharacterized protein</fullName>
    </submittedName>
</protein>
<keyword evidence="2 3" id="KW-0040">ANK repeat</keyword>
<accession>A0A8S3UBE2</accession>
<reference evidence="4" key="1">
    <citation type="submission" date="2021-03" db="EMBL/GenBank/DDBJ databases">
        <authorList>
            <person name="Bekaert M."/>
        </authorList>
    </citation>
    <scope>NUCLEOTIDE SEQUENCE</scope>
</reference>
<feature type="repeat" description="ANK" evidence="3">
    <location>
        <begin position="41"/>
        <end position="63"/>
    </location>
</feature>
<dbReference type="PANTHER" id="PTHR24198:SF165">
    <property type="entry name" value="ANKYRIN REPEAT-CONTAINING PROTEIN-RELATED"/>
    <property type="match status" value="1"/>
</dbReference>
<feature type="repeat" description="ANK" evidence="3">
    <location>
        <begin position="76"/>
        <end position="99"/>
    </location>
</feature>
<dbReference type="Proteomes" id="UP000683360">
    <property type="component" value="Unassembled WGS sequence"/>
</dbReference>
<dbReference type="PROSITE" id="PS50088">
    <property type="entry name" value="ANK_REPEAT"/>
    <property type="match status" value="2"/>
</dbReference>
<evidence type="ECO:0000256" key="1">
    <source>
        <dbReference type="ARBA" id="ARBA00022737"/>
    </source>
</evidence>
<evidence type="ECO:0000256" key="3">
    <source>
        <dbReference type="PROSITE-ProRule" id="PRU00023"/>
    </source>
</evidence>
<dbReference type="InterPro" id="IPR036770">
    <property type="entry name" value="Ankyrin_rpt-contain_sf"/>
</dbReference>
<keyword evidence="5" id="KW-1185">Reference proteome</keyword>
<dbReference type="Gene3D" id="1.25.40.20">
    <property type="entry name" value="Ankyrin repeat-containing domain"/>
    <property type="match status" value="1"/>
</dbReference>
<dbReference type="SUPFAM" id="SSF48403">
    <property type="entry name" value="Ankyrin repeat"/>
    <property type="match status" value="1"/>
</dbReference>
<dbReference type="SMART" id="SM00248">
    <property type="entry name" value="ANK"/>
    <property type="match status" value="3"/>
</dbReference>
<dbReference type="InterPro" id="IPR002110">
    <property type="entry name" value="Ankyrin_rpt"/>
</dbReference>
<dbReference type="PROSITE" id="PS50297">
    <property type="entry name" value="ANK_REP_REGION"/>
    <property type="match status" value="2"/>
</dbReference>
<dbReference type="PANTHER" id="PTHR24198">
    <property type="entry name" value="ANKYRIN REPEAT AND PROTEIN KINASE DOMAIN-CONTAINING PROTEIN"/>
    <property type="match status" value="1"/>
</dbReference>
<gene>
    <name evidence="4" type="ORF">MEDL_52341</name>
</gene>
<organism evidence="4 5">
    <name type="scientific">Mytilus edulis</name>
    <name type="common">Blue mussel</name>
    <dbReference type="NCBI Taxonomy" id="6550"/>
    <lineage>
        <taxon>Eukaryota</taxon>
        <taxon>Metazoa</taxon>
        <taxon>Spiralia</taxon>
        <taxon>Lophotrochozoa</taxon>
        <taxon>Mollusca</taxon>
        <taxon>Bivalvia</taxon>
        <taxon>Autobranchia</taxon>
        <taxon>Pteriomorphia</taxon>
        <taxon>Mytilida</taxon>
        <taxon>Mytiloidea</taxon>
        <taxon>Mytilidae</taxon>
        <taxon>Mytilinae</taxon>
        <taxon>Mytilus</taxon>
    </lineage>
</organism>
<evidence type="ECO:0000313" key="5">
    <source>
        <dbReference type="Proteomes" id="UP000683360"/>
    </source>
</evidence>
<dbReference type="AlphaFoldDB" id="A0A8S3UBE2"/>
<sequence>MQSENQCGHAALNSAVSGGNLDRVQLLLQRTDIDANKANVNGKTVLHIAVGNRDLQVVQLLLETTKIDPNRKDGYKGDTPLHKAAKDRNLDIVKLLLERPDIDLSKENWLHDLGLPIEIKALDKDSAKVFTHLLEEESYSHFEARVMLAGEQGTGKTTIARYLIGKGPTRFRKSTDGIGLYAGLSYIERETEEWLDGKQEELTKGRSLRQKTSKCPTLNLKPGQFAGLGNHNKDNLKAGASYQLKKQQGMVGINVNKISEVLYDRSEQQGSFNRSTEYIKIIDEERSTVPPSFDAQQCNTQDGNFVPNVLLDFDIEQKISKGAKTFK</sequence>
<dbReference type="Pfam" id="PF00023">
    <property type="entry name" value="Ank"/>
    <property type="match status" value="1"/>
</dbReference>
<proteinExistence type="predicted"/>
<keyword evidence="1" id="KW-0677">Repeat</keyword>